<name>A0A1D7QIV2_9SPHI</name>
<accession>A0A1D7QIV2</accession>
<dbReference type="KEGG" id="psty:BFS30_16265"/>
<dbReference type="AlphaFoldDB" id="A0A1D7QIV2"/>
<proteinExistence type="predicted"/>
<dbReference type="RefSeq" id="WP_069380262.1">
    <property type="nucleotide sequence ID" value="NZ_CP017141.1"/>
</dbReference>
<dbReference type="OrthoDB" id="759788at2"/>
<dbReference type="Proteomes" id="UP000094313">
    <property type="component" value="Chromosome"/>
</dbReference>
<reference evidence="1 2" key="1">
    <citation type="submission" date="2016-08" db="EMBL/GenBank/DDBJ databases">
        <authorList>
            <person name="Seilhamer J.J."/>
        </authorList>
    </citation>
    <scope>NUCLEOTIDE SEQUENCE [LARGE SCALE GENOMIC DNA]</scope>
    <source>
        <strain evidence="1 2">DX4</strain>
    </source>
</reference>
<evidence type="ECO:0000313" key="1">
    <source>
        <dbReference type="EMBL" id="AOM78597.1"/>
    </source>
</evidence>
<organism evidence="1 2">
    <name type="scientific">Pedobacter steynii</name>
    <dbReference type="NCBI Taxonomy" id="430522"/>
    <lineage>
        <taxon>Bacteria</taxon>
        <taxon>Pseudomonadati</taxon>
        <taxon>Bacteroidota</taxon>
        <taxon>Sphingobacteriia</taxon>
        <taxon>Sphingobacteriales</taxon>
        <taxon>Sphingobacteriaceae</taxon>
        <taxon>Pedobacter</taxon>
    </lineage>
</organism>
<protein>
    <submittedName>
        <fullName evidence="1">Uncharacterized protein</fullName>
    </submittedName>
</protein>
<evidence type="ECO:0000313" key="2">
    <source>
        <dbReference type="Proteomes" id="UP000094313"/>
    </source>
</evidence>
<dbReference type="EMBL" id="CP017141">
    <property type="protein sequence ID" value="AOM78597.1"/>
    <property type="molecule type" value="Genomic_DNA"/>
</dbReference>
<gene>
    <name evidence="1" type="ORF">BFS30_16265</name>
</gene>
<sequence>MLTGNFENKTNMLVMGDALDLVELQKTLHKVTSLIAGYDLEDSDIFLLFSHFSQKAEGAWLTGCPQRNAVYGKAEVHYHCFETSAKELLVLSSLLRALADFVLITELDEVNIYLLEHLAKKALSITDHQEAGLIREGIYKSMESSGIKRFIQHFRCYRNDAKLQSEGTSLQTIGEYLFPVVDGLFVRI</sequence>
<keyword evidence="2" id="KW-1185">Reference proteome</keyword>